<name>A0A370KAM5_9GAMM</name>
<dbReference type="EMBL" id="QQSY01000001">
    <property type="protein sequence ID" value="RDI99705.1"/>
    <property type="molecule type" value="Genomic_DNA"/>
</dbReference>
<keyword evidence="4" id="KW-1185">Reference proteome</keyword>
<evidence type="ECO:0000313" key="3">
    <source>
        <dbReference type="EMBL" id="RDI99705.1"/>
    </source>
</evidence>
<feature type="region of interest" description="Disordered" evidence="1">
    <location>
        <begin position="80"/>
        <end position="101"/>
    </location>
</feature>
<comment type="caution">
    <text evidence="3">The sequence shown here is derived from an EMBL/GenBank/DDBJ whole genome shotgun (WGS) entry which is preliminary data.</text>
</comment>
<evidence type="ECO:0000313" key="4">
    <source>
        <dbReference type="Proteomes" id="UP000254711"/>
    </source>
</evidence>
<feature type="signal peptide" evidence="2">
    <location>
        <begin position="1"/>
        <end position="19"/>
    </location>
</feature>
<dbReference type="RefSeq" id="WP_114823442.1">
    <property type="nucleotide sequence ID" value="NZ_QQSY01000001.1"/>
</dbReference>
<feature type="chain" id="PRO_5017084624" evidence="2">
    <location>
        <begin position="20"/>
        <end position="101"/>
    </location>
</feature>
<dbReference type="Proteomes" id="UP000254711">
    <property type="component" value="Unassembled WGS sequence"/>
</dbReference>
<reference evidence="3 4" key="1">
    <citation type="submission" date="2018-07" db="EMBL/GenBank/DDBJ databases">
        <title>Dyella solisilvae sp. nov., isolated from the pine and broad-leaved mixed forest soil.</title>
        <authorList>
            <person name="Gao Z."/>
            <person name="Qiu L."/>
        </authorList>
    </citation>
    <scope>NUCLEOTIDE SEQUENCE [LARGE SCALE GENOMIC DNA]</scope>
    <source>
        <strain evidence="3 4">DHG54</strain>
    </source>
</reference>
<keyword evidence="2" id="KW-0732">Signal</keyword>
<feature type="region of interest" description="Disordered" evidence="1">
    <location>
        <begin position="21"/>
        <end position="48"/>
    </location>
</feature>
<dbReference type="AlphaFoldDB" id="A0A370KAM5"/>
<feature type="compositionally biased region" description="Polar residues" evidence="1">
    <location>
        <begin position="21"/>
        <end position="36"/>
    </location>
</feature>
<sequence>MKKLLAAIAMTSLAAHAVAQTTAPMAQESATSQEAPATSLGAAPTIPGAGAAGAAANGNLTPLYVGASAVGVAVVAAALNDGGSHNGTQGTTGTTGTTGAH</sequence>
<accession>A0A370KAM5</accession>
<gene>
    <name evidence="3" type="ORF">DVT68_02355</name>
</gene>
<proteinExistence type="predicted"/>
<evidence type="ECO:0000256" key="2">
    <source>
        <dbReference type="SAM" id="SignalP"/>
    </source>
</evidence>
<evidence type="ECO:0000256" key="1">
    <source>
        <dbReference type="SAM" id="MobiDB-lite"/>
    </source>
</evidence>
<protein>
    <submittedName>
        <fullName evidence="3">Uncharacterized protein</fullName>
    </submittedName>
</protein>
<organism evidence="3 4">
    <name type="scientific">Dyella solisilvae</name>
    <dbReference type="NCBI Taxonomy" id="1920168"/>
    <lineage>
        <taxon>Bacteria</taxon>
        <taxon>Pseudomonadati</taxon>
        <taxon>Pseudomonadota</taxon>
        <taxon>Gammaproteobacteria</taxon>
        <taxon>Lysobacterales</taxon>
        <taxon>Rhodanobacteraceae</taxon>
        <taxon>Dyella</taxon>
    </lineage>
</organism>